<protein>
    <submittedName>
        <fullName evidence="1">Uncharacterized protein</fullName>
    </submittedName>
</protein>
<gene>
    <name evidence="1" type="ORF">GCM10008957_23670</name>
</gene>
<proteinExistence type="predicted"/>
<dbReference type="AlphaFoldDB" id="A0A918C9E5"/>
<reference evidence="1" key="1">
    <citation type="journal article" date="2014" name="Int. J. Syst. Evol. Microbiol.">
        <title>Complete genome sequence of Corynebacterium casei LMG S-19264T (=DSM 44701T), isolated from a smear-ripened cheese.</title>
        <authorList>
            <consortium name="US DOE Joint Genome Institute (JGI-PGF)"/>
            <person name="Walter F."/>
            <person name="Albersmeier A."/>
            <person name="Kalinowski J."/>
            <person name="Ruckert C."/>
        </authorList>
    </citation>
    <scope>NUCLEOTIDE SEQUENCE</scope>
    <source>
        <strain evidence="1">JCM 31311</strain>
    </source>
</reference>
<evidence type="ECO:0000313" key="2">
    <source>
        <dbReference type="Proteomes" id="UP000603865"/>
    </source>
</evidence>
<organism evidence="1 2">
    <name type="scientific">Deinococcus ruber</name>
    <dbReference type="NCBI Taxonomy" id="1848197"/>
    <lineage>
        <taxon>Bacteria</taxon>
        <taxon>Thermotogati</taxon>
        <taxon>Deinococcota</taxon>
        <taxon>Deinococci</taxon>
        <taxon>Deinococcales</taxon>
        <taxon>Deinococcaceae</taxon>
        <taxon>Deinococcus</taxon>
    </lineage>
</organism>
<reference evidence="1" key="2">
    <citation type="submission" date="2020-09" db="EMBL/GenBank/DDBJ databases">
        <authorList>
            <person name="Sun Q."/>
            <person name="Ohkuma M."/>
        </authorList>
    </citation>
    <scope>NUCLEOTIDE SEQUENCE</scope>
    <source>
        <strain evidence="1">JCM 31311</strain>
    </source>
</reference>
<name>A0A918C9E5_9DEIO</name>
<comment type="caution">
    <text evidence="1">The sequence shown here is derived from an EMBL/GenBank/DDBJ whole genome shotgun (WGS) entry which is preliminary data.</text>
</comment>
<accession>A0A918C9E5</accession>
<dbReference type="EMBL" id="BMQL01000011">
    <property type="protein sequence ID" value="GGR10126.1"/>
    <property type="molecule type" value="Genomic_DNA"/>
</dbReference>
<evidence type="ECO:0000313" key="1">
    <source>
        <dbReference type="EMBL" id="GGR10126.1"/>
    </source>
</evidence>
<keyword evidence="2" id="KW-1185">Reference proteome</keyword>
<sequence>MQDTAQGQQIGMRLEVRNLCKGTLQLTEEEGRCREFKEEVRGRHGVTLEGRVVVFVGGVACPPPGLASFLHAVVCEYRSVAGRAALCR</sequence>
<dbReference type="Proteomes" id="UP000603865">
    <property type="component" value="Unassembled WGS sequence"/>
</dbReference>